<feature type="domain" description="CobQ/CobB/MinD/ParA nucleotide binding" evidence="1">
    <location>
        <begin position="139"/>
        <end position="356"/>
    </location>
</feature>
<name>A0A2T5G7R9_HYDSH</name>
<evidence type="ECO:0000259" key="1">
    <source>
        <dbReference type="Pfam" id="PF01656"/>
    </source>
</evidence>
<dbReference type="GO" id="GO:0009898">
    <property type="term" value="C:cytoplasmic side of plasma membrane"/>
    <property type="evidence" value="ECO:0007669"/>
    <property type="project" value="TreeGrafter"/>
</dbReference>
<dbReference type="Proteomes" id="UP000244180">
    <property type="component" value="Unassembled WGS sequence"/>
</dbReference>
<dbReference type="GO" id="GO:0016887">
    <property type="term" value="F:ATP hydrolysis activity"/>
    <property type="evidence" value="ECO:0007669"/>
    <property type="project" value="TreeGrafter"/>
</dbReference>
<evidence type="ECO:0000313" key="3">
    <source>
        <dbReference type="Proteomes" id="UP000244180"/>
    </source>
</evidence>
<dbReference type="InterPro" id="IPR050625">
    <property type="entry name" value="ParA/MinD_ATPase"/>
</dbReference>
<dbReference type="PANTHER" id="PTHR43384:SF13">
    <property type="entry name" value="SLR0110 PROTEIN"/>
    <property type="match status" value="1"/>
</dbReference>
<dbReference type="GO" id="GO:0005524">
    <property type="term" value="F:ATP binding"/>
    <property type="evidence" value="ECO:0007669"/>
    <property type="project" value="TreeGrafter"/>
</dbReference>
<dbReference type="RefSeq" id="WP_273000482.1">
    <property type="nucleotide sequence ID" value="NZ_PEBV01000030.1"/>
</dbReference>
<dbReference type="InterPro" id="IPR002586">
    <property type="entry name" value="CobQ/CobB/MinD/ParA_Nub-bd_dom"/>
</dbReference>
<dbReference type="AlphaFoldDB" id="A0A2T5G7R9"/>
<dbReference type="SUPFAM" id="SSF52540">
    <property type="entry name" value="P-loop containing nucleoside triphosphate hydrolases"/>
    <property type="match status" value="1"/>
</dbReference>
<reference evidence="2 3" key="1">
    <citation type="submission" date="2017-08" db="EMBL/GenBank/DDBJ databases">
        <title>Burning lignite coal seam in the remote Altai Mountains harbors a hydrogen-driven thermophilic microbial community.</title>
        <authorList>
            <person name="Kadnikov V.V."/>
            <person name="Mardanov A.V."/>
            <person name="Ivasenko D."/>
            <person name="Beletsky A.V."/>
            <person name="Karnachuk O.V."/>
            <person name="Ravin N.V."/>
        </authorList>
    </citation>
    <scope>NUCLEOTIDE SEQUENCE [LARGE SCALE GENOMIC DNA]</scope>
    <source>
        <strain evidence="2">AL33</strain>
    </source>
</reference>
<dbReference type="InterPro" id="IPR027417">
    <property type="entry name" value="P-loop_NTPase"/>
</dbReference>
<organism evidence="2 3">
    <name type="scientific">Hydrogenibacillus schlegelii</name>
    <name type="common">Bacillus schlegelii</name>
    <dbReference type="NCBI Taxonomy" id="1484"/>
    <lineage>
        <taxon>Bacteria</taxon>
        <taxon>Bacillati</taxon>
        <taxon>Bacillota</taxon>
        <taxon>Bacilli</taxon>
        <taxon>Bacillales</taxon>
        <taxon>Bacillales Family X. Incertae Sedis</taxon>
        <taxon>Hydrogenibacillus</taxon>
    </lineage>
</organism>
<comment type="caution">
    <text evidence="2">The sequence shown here is derived from an EMBL/GenBank/DDBJ whole genome shotgun (WGS) entry which is preliminary data.</text>
</comment>
<evidence type="ECO:0000313" key="2">
    <source>
        <dbReference type="EMBL" id="PTQ52231.1"/>
    </source>
</evidence>
<protein>
    <recommendedName>
        <fullName evidence="1">CobQ/CobB/MinD/ParA nucleotide binding domain-containing protein</fullName>
    </recommendedName>
</protein>
<dbReference type="Pfam" id="PF01656">
    <property type="entry name" value="CbiA"/>
    <property type="match status" value="1"/>
</dbReference>
<dbReference type="GO" id="GO:0005829">
    <property type="term" value="C:cytosol"/>
    <property type="evidence" value="ECO:0007669"/>
    <property type="project" value="TreeGrafter"/>
</dbReference>
<dbReference type="GO" id="GO:0051782">
    <property type="term" value="P:negative regulation of cell division"/>
    <property type="evidence" value="ECO:0007669"/>
    <property type="project" value="TreeGrafter"/>
</dbReference>
<dbReference type="PANTHER" id="PTHR43384">
    <property type="entry name" value="SEPTUM SITE-DETERMINING PROTEIN MIND HOMOLOG, CHLOROPLASTIC-RELATED"/>
    <property type="match status" value="1"/>
</dbReference>
<dbReference type="EMBL" id="PEBV01000030">
    <property type="protein sequence ID" value="PTQ52231.1"/>
    <property type="molecule type" value="Genomic_DNA"/>
</dbReference>
<dbReference type="Gene3D" id="3.40.50.300">
    <property type="entry name" value="P-loop containing nucleotide triphosphate hydrolases"/>
    <property type="match status" value="1"/>
</dbReference>
<proteinExistence type="predicted"/>
<gene>
    <name evidence="2" type="ORF">HSCHL_0702</name>
</gene>
<sequence length="415" mass="46875">MKLIIAGEDRFLEEMERLPVEILFIARQPADLHRALFHGGYDEVFIGFPPDVSLQVLRNIRGAKNVAVVFESVGDLQRFGREVFQLGGVPVLLEDVRRRFEKKAARPAPSVPARIVEEELRRREERSPAPRASDPKVFAVYAPKGGVGKTTFSAYFAAHLSVLGKKTVGVDVDNVKVGADLGRRFGFFVRREGTNYRNILDFTSFPAEQYHRWELVRDYVVPVRDFPNLSLVLNPPRPVDLGYGYDLVEKTVAVLRYHFDLVVMDLSPLPSQLNFDVFGRLADRVYFVVTPDPAVVDGARTFIEAATNAGADLSKFHLIINMHDARRDPKPNQIARHVGLPIRGPESILPYDPTFREKRVQMAILTAARLRASAFGKGVERFVRTHLAPEEKKTERKKAGFFILPFFGRKREAGP</sequence>
<accession>A0A2T5G7R9</accession>